<reference evidence="3 4" key="1">
    <citation type="journal article" date="2021" name="Commun. Biol.">
        <title>The genome of Shorea leprosula (Dipterocarpaceae) highlights the ecological relevance of drought in aseasonal tropical rainforests.</title>
        <authorList>
            <person name="Ng K.K.S."/>
            <person name="Kobayashi M.J."/>
            <person name="Fawcett J.A."/>
            <person name="Hatakeyama M."/>
            <person name="Paape T."/>
            <person name="Ng C.H."/>
            <person name="Ang C.C."/>
            <person name="Tnah L.H."/>
            <person name="Lee C.T."/>
            <person name="Nishiyama T."/>
            <person name="Sese J."/>
            <person name="O'Brien M.J."/>
            <person name="Copetti D."/>
            <person name="Mohd Noor M.I."/>
            <person name="Ong R.C."/>
            <person name="Putra M."/>
            <person name="Sireger I.Z."/>
            <person name="Indrioko S."/>
            <person name="Kosugi Y."/>
            <person name="Izuno A."/>
            <person name="Isagi Y."/>
            <person name="Lee S.L."/>
            <person name="Shimizu K.K."/>
        </authorList>
    </citation>
    <scope>NUCLEOTIDE SEQUENCE [LARGE SCALE GENOMIC DNA]</scope>
    <source>
        <strain evidence="3">214</strain>
    </source>
</reference>
<evidence type="ECO:0000313" key="3">
    <source>
        <dbReference type="EMBL" id="GKU94376.1"/>
    </source>
</evidence>
<protein>
    <submittedName>
        <fullName evidence="3">Uncharacterized protein</fullName>
    </submittedName>
</protein>
<evidence type="ECO:0000256" key="2">
    <source>
        <dbReference type="SAM" id="Phobius"/>
    </source>
</evidence>
<dbReference type="AlphaFoldDB" id="A0AAV5I4D1"/>
<keyword evidence="2" id="KW-0812">Transmembrane</keyword>
<name>A0AAV5I4D1_9ROSI</name>
<sequence length="107" mass="11092">MQGSLVVGILRDWRACSSLGSRVEAEEEEGVVVGGLGEEGVVAGGLGEEVGDGVGETAGLVVLGVVAAAAEVTVVTERRRSRRLRRRRNAGGSFMTPGSVNELEEVK</sequence>
<keyword evidence="4" id="KW-1185">Reference proteome</keyword>
<evidence type="ECO:0000313" key="4">
    <source>
        <dbReference type="Proteomes" id="UP001054252"/>
    </source>
</evidence>
<keyword evidence="2" id="KW-1133">Transmembrane helix</keyword>
<proteinExistence type="predicted"/>
<gene>
    <name evidence="3" type="ORF">SLEP1_g7878</name>
</gene>
<organism evidence="3 4">
    <name type="scientific">Rubroshorea leprosula</name>
    <dbReference type="NCBI Taxonomy" id="152421"/>
    <lineage>
        <taxon>Eukaryota</taxon>
        <taxon>Viridiplantae</taxon>
        <taxon>Streptophyta</taxon>
        <taxon>Embryophyta</taxon>
        <taxon>Tracheophyta</taxon>
        <taxon>Spermatophyta</taxon>
        <taxon>Magnoliopsida</taxon>
        <taxon>eudicotyledons</taxon>
        <taxon>Gunneridae</taxon>
        <taxon>Pentapetalae</taxon>
        <taxon>rosids</taxon>
        <taxon>malvids</taxon>
        <taxon>Malvales</taxon>
        <taxon>Dipterocarpaceae</taxon>
        <taxon>Rubroshorea</taxon>
    </lineage>
</organism>
<keyword evidence="2" id="KW-0472">Membrane</keyword>
<feature type="region of interest" description="Disordered" evidence="1">
    <location>
        <begin position="83"/>
        <end position="107"/>
    </location>
</feature>
<comment type="caution">
    <text evidence="3">The sequence shown here is derived from an EMBL/GenBank/DDBJ whole genome shotgun (WGS) entry which is preliminary data.</text>
</comment>
<dbReference type="EMBL" id="BPVZ01000008">
    <property type="protein sequence ID" value="GKU94376.1"/>
    <property type="molecule type" value="Genomic_DNA"/>
</dbReference>
<feature type="transmembrane region" description="Helical" evidence="2">
    <location>
        <begin position="57"/>
        <end position="76"/>
    </location>
</feature>
<dbReference type="Proteomes" id="UP001054252">
    <property type="component" value="Unassembled WGS sequence"/>
</dbReference>
<accession>A0AAV5I4D1</accession>
<evidence type="ECO:0000256" key="1">
    <source>
        <dbReference type="SAM" id="MobiDB-lite"/>
    </source>
</evidence>